<evidence type="ECO:0000259" key="7">
    <source>
        <dbReference type="PROSITE" id="PS50109"/>
    </source>
</evidence>
<organism evidence="8 9">
    <name type="scientific">Dictyobacter alpinus</name>
    <dbReference type="NCBI Taxonomy" id="2014873"/>
    <lineage>
        <taxon>Bacteria</taxon>
        <taxon>Bacillati</taxon>
        <taxon>Chloroflexota</taxon>
        <taxon>Ktedonobacteria</taxon>
        <taxon>Ktedonobacterales</taxon>
        <taxon>Dictyobacteraceae</taxon>
        <taxon>Dictyobacter</taxon>
    </lineage>
</organism>
<evidence type="ECO:0000256" key="2">
    <source>
        <dbReference type="ARBA" id="ARBA00012438"/>
    </source>
</evidence>
<gene>
    <name evidence="8" type="ORF">KDA_67060</name>
</gene>
<keyword evidence="4" id="KW-0808">Transferase</keyword>
<dbReference type="InterPro" id="IPR003018">
    <property type="entry name" value="GAF"/>
</dbReference>
<comment type="caution">
    <text evidence="8">The sequence shown here is derived from an EMBL/GenBank/DDBJ whole genome shotgun (WGS) entry which is preliminary data.</text>
</comment>
<dbReference type="EMBL" id="BIFT01000002">
    <property type="protein sequence ID" value="GCE31222.1"/>
    <property type="molecule type" value="Genomic_DNA"/>
</dbReference>
<name>A0A402BJ11_9CHLR</name>
<protein>
    <recommendedName>
        <fullName evidence="2">histidine kinase</fullName>
        <ecNumber evidence="2">2.7.13.3</ecNumber>
    </recommendedName>
</protein>
<accession>A0A402BJ11</accession>
<evidence type="ECO:0000256" key="6">
    <source>
        <dbReference type="ARBA" id="ARBA00023012"/>
    </source>
</evidence>
<dbReference type="SUPFAM" id="SSF55874">
    <property type="entry name" value="ATPase domain of HSP90 chaperone/DNA topoisomerase II/histidine kinase"/>
    <property type="match status" value="1"/>
</dbReference>
<keyword evidence="9" id="KW-1185">Reference proteome</keyword>
<evidence type="ECO:0000256" key="4">
    <source>
        <dbReference type="ARBA" id="ARBA00022679"/>
    </source>
</evidence>
<dbReference type="InterPro" id="IPR003594">
    <property type="entry name" value="HATPase_dom"/>
</dbReference>
<feature type="domain" description="Histidine kinase" evidence="7">
    <location>
        <begin position="519"/>
        <end position="745"/>
    </location>
</feature>
<evidence type="ECO:0000313" key="8">
    <source>
        <dbReference type="EMBL" id="GCE31222.1"/>
    </source>
</evidence>
<keyword evidence="5" id="KW-0418">Kinase</keyword>
<dbReference type="EC" id="2.7.13.3" evidence="2"/>
<evidence type="ECO:0000256" key="3">
    <source>
        <dbReference type="ARBA" id="ARBA00022553"/>
    </source>
</evidence>
<dbReference type="Gene3D" id="3.30.565.10">
    <property type="entry name" value="Histidine kinase-like ATPase, C-terminal domain"/>
    <property type="match status" value="1"/>
</dbReference>
<dbReference type="Gene3D" id="1.10.287.130">
    <property type="match status" value="1"/>
</dbReference>
<dbReference type="InterPro" id="IPR003661">
    <property type="entry name" value="HisK_dim/P_dom"/>
</dbReference>
<dbReference type="InterPro" id="IPR035965">
    <property type="entry name" value="PAS-like_dom_sf"/>
</dbReference>
<evidence type="ECO:0000256" key="5">
    <source>
        <dbReference type="ARBA" id="ARBA00022777"/>
    </source>
</evidence>
<dbReference type="SMART" id="SM00065">
    <property type="entry name" value="GAF"/>
    <property type="match status" value="2"/>
</dbReference>
<dbReference type="SUPFAM" id="SSF47384">
    <property type="entry name" value="Homodimeric domain of signal transducing histidine kinase"/>
    <property type="match status" value="1"/>
</dbReference>
<dbReference type="InterPro" id="IPR036097">
    <property type="entry name" value="HisK_dim/P_sf"/>
</dbReference>
<dbReference type="GO" id="GO:0000155">
    <property type="term" value="F:phosphorelay sensor kinase activity"/>
    <property type="evidence" value="ECO:0007669"/>
    <property type="project" value="InterPro"/>
</dbReference>
<keyword evidence="3" id="KW-0597">Phosphoprotein</keyword>
<dbReference type="SUPFAM" id="SSF55785">
    <property type="entry name" value="PYP-like sensor domain (PAS domain)"/>
    <property type="match status" value="1"/>
</dbReference>
<dbReference type="Pfam" id="PF01590">
    <property type="entry name" value="GAF"/>
    <property type="match status" value="1"/>
</dbReference>
<dbReference type="Gene3D" id="3.30.450.20">
    <property type="entry name" value="PAS domain"/>
    <property type="match status" value="1"/>
</dbReference>
<dbReference type="PROSITE" id="PS50109">
    <property type="entry name" value="HIS_KIN"/>
    <property type="match status" value="1"/>
</dbReference>
<dbReference type="Gene3D" id="3.30.450.40">
    <property type="match status" value="1"/>
</dbReference>
<comment type="catalytic activity">
    <reaction evidence="1">
        <text>ATP + protein L-histidine = ADP + protein N-phospho-L-histidine.</text>
        <dbReference type="EC" id="2.7.13.3"/>
    </reaction>
</comment>
<dbReference type="InterPro" id="IPR036890">
    <property type="entry name" value="HATPase_C_sf"/>
</dbReference>
<evidence type="ECO:0000256" key="1">
    <source>
        <dbReference type="ARBA" id="ARBA00000085"/>
    </source>
</evidence>
<reference evidence="9" key="1">
    <citation type="submission" date="2018-12" db="EMBL/GenBank/DDBJ databases">
        <title>Tengunoibacter tsumagoiensis gen. nov., sp. nov., Dictyobacter kobayashii sp. nov., D. alpinus sp. nov., and D. joshuensis sp. nov. and description of Dictyobacteraceae fam. nov. within the order Ktedonobacterales isolated from Tengu-no-mugimeshi.</title>
        <authorList>
            <person name="Wang C.M."/>
            <person name="Zheng Y."/>
            <person name="Sakai Y."/>
            <person name="Toyoda A."/>
            <person name="Minakuchi Y."/>
            <person name="Abe K."/>
            <person name="Yokota A."/>
            <person name="Yabe S."/>
        </authorList>
    </citation>
    <scope>NUCLEOTIDE SEQUENCE [LARGE SCALE GENOMIC DNA]</scope>
    <source>
        <strain evidence="9">Uno16</strain>
    </source>
</reference>
<dbReference type="CDD" id="cd00082">
    <property type="entry name" value="HisKA"/>
    <property type="match status" value="1"/>
</dbReference>
<dbReference type="CDD" id="cd00075">
    <property type="entry name" value="HATPase"/>
    <property type="match status" value="1"/>
</dbReference>
<dbReference type="Proteomes" id="UP000287171">
    <property type="component" value="Unassembled WGS sequence"/>
</dbReference>
<dbReference type="Pfam" id="PF02518">
    <property type="entry name" value="HATPase_c"/>
    <property type="match status" value="1"/>
</dbReference>
<dbReference type="InterPro" id="IPR005467">
    <property type="entry name" value="His_kinase_dom"/>
</dbReference>
<dbReference type="SMART" id="SM00388">
    <property type="entry name" value="HisKA"/>
    <property type="match status" value="1"/>
</dbReference>
<dbReference type="SMART" id="SM00387">
    <property type="entry name" value="HATPase_c"/>
    <property type="match status" value="1"/>
</dbReference>
<dbReference type="InterPro" id="IPR029016">
    <property type="entry name" value="GAF-like_dom_sf"/>
</dbReference>
<dbReference type="PRINTS" id="PR00344">
    <property type="entry name" value="BCTRLSENSOR"/>
</dbReference>
<evidence type="ECO:0000313" key="9">
    <source>
        <dbReference type="Proteomes" id="UP000287171"/>
    </source>
</evidence>
<dbReference type="AlphaFoldDB" id="A0A402BJ11"/>
<dbReference type="SUPFAM" id="SSF55781">
    <property type="entry name" value="GAF domain-like"/>
    <property type="match status" value="2"/>
</dbReference>
<dbReference type="PANTHER" id="PTHR43547:SF2">
    <property type="entry name" value="HYBRID SIGNAL TRANSDUCTION HISTIDINE KINASE C"/>
    <property type="match status" value="1"/>
</dbReference>
<keyword evidence="6" id="KW-0902">Two-component regulatory system</keyword>
<proteinExistence type="predicted"/>
<dbReference type="PANTHER" id="PTHR43547">
    <property type="entry name" value="TWO-COMPONENT HISTIDINE KINASE"/>
    <property type="match status" value="1"/>
</dbReference>
<sequence>MEAALHIIGHFLECQTLFIARFEVSGPEEEPTVSDDGSNQRMLKIIAAHNTAMPAPTVGSKGMLEETYCHTIFQTGQPLLVEDARNHPFYQHLATTEKYDIGFYLGVPLIYSDGRLYGTLCSQDPSPHLLTNHPEKVELMQIVARFLISYIEREELIVQVRAAEEAQAALAWKEQQTRVEADRRVRELQAIFETIGDGLLVSNQDGQFQMNAAARRLIPMRHENIQSIMDLQSEDAFILNESGQPLPIDQWPITRVLRGEHLIGANIATIQRVNGLGERRYLSVSGMPMYDQQKRISGGVCIFRDETERYVLEWRTQETLHALLTFAQSLVWLPENTSKFRSGEREQEISSVSLACQTLTQVISTLLQCQDVGIISRESETARWHLQTNCGTDQPAKSPWWQTIKQHIDEFTAQDANRDGLRDNEISILPLPAQPGADAPILVEVPMFVKNHLLGKLALIYHQHDATLTPTEATLVRTVARLTGLVYEREHLLQEQAETRAHTLALQETNQRFNEFLSIASHELKGPLTALKMSVQLARRVLRQQETVLSPNVLKKLHRYLEGIDGQIHMQDRLTTDLLDVSRIRAGKLELQKQRCDVAAVVRACVENQRQTAEGRTIQMDLPTERMIVCGDADRLGQVVNNYLSNALKYSPFDEQVKVLVEPEGAEIRVTISDRGPGLTFEEQERIWERFYRAKGVLVLSGNGIGLGLGLHICKTIIEQHGGRVGVISTPGQGSHFWFTLPLFQDICTNA</sequence>
<dbReference type="FunFam" id="3.30.565.10:FF:000006">
    <property type="entry name" value="Sensor histidine kinase WalK"/>
    <property type="match status" value="1"/>
</dbReference>
<dbReference type="InterPro" id="IPR004358">
    <property type="entry name" value="Sig_transdc_His_kin-like_C"/>
</dbReference>
<dbReference type="Pfam" id="PF00512">
    <property type="entry name" value="HisKA"/>
    <property type="match status" value="1"/>
</dbReference>